<keyword evidence="2" id="KW-1185">Reference proteome</keyword>
<proteinExistence type="predicted"/>
<dbReference type="Proteomes" id="UP000515860">
    <property type="component" value="Chromosome"/>
</dbReference>
<evidence type="ECO:0000313" key="1">
    <source>
        <dbReference type="EMBL" id="QNM09593.1"/>
    </source>
</evidence>
<dbReference type="KEGG" id="whj:H9Q79_04700"/>
<name>A0A7G9GFL1_9FIRM</name>
<dbReference type="RefSeq" id="WP_118644516.1">
    <property type="nucleotide sequence ID" value="NZ_CP060635.1"/>
</dbReference>
<reference evidence="1 2" key="1">
    <citation type="submission" date="2020-08" db="EMBL/GenBank/DDBJ databases">
        <authorList>
            <person name="Liu C."/>
            <person name="Sun Q."/>
        </authorList>
    </citation>
    <scope>NUCLEOTIDE SEQUENCE [LARGE SCALE GENOMIC DNA]</scope>
    <source>
        <strain evidence="1 2">NSJ-29</strain>
    </source>
</reference>
<dbReference type="EMBL" id="CP060635">
    <property type="protein sequence ID" value="QNM09593.1"/>
    <property type="molecule type" value="Genomic_DNA"/>
</dbReference>
<gene>
    <name evidence="1" type="ORF">H9Q79_04700</name>
</gene>
<protein>
    <submittedName>
        <fullName evidence="1">Uncharacterized protein</fullName>
    </submittedName>
</protein>
<accession>A0A7G9GFL1</accession>
<sequence>MDKIYYYKLVRVDIRGKVGKRSKTFFSFENDLEVGHTYLHLGSGFPGLQLVLSVTVEELGN</sequence>
<dbReference type="AlphaFoldDB" id="A0A7G9GFL1"/>
<organism evidence="1 2">
    <name type="scientific">Wansuia hejianensis</name>
    <dbReference type="NCBI Taxonomy" id="2763667"/>
    <lineage>
        <taxon>Bacteria</taxon>
        <taxon>Bacillati</taxon>
        <taxon>Bacillota</taxon>
        <taxon>Clostridia</taxon>
        <taxon>Lachnospirales</taxon>
        <taxon>Lachnospiraceae</taxon>
        <taxon>Wansuia</taxon>
    </lineage>
</organism>
<evidence type="ECO:0000313" key="2">
    <source>
        <dbReference type="Proteomes" id="UP000515860"/>
    </source>
</evidence>